<accession>A0A9X1TE81</accession>
<dbReference type="AlphaFoldDB" id="A0A9X1TE81"/>
<evidence type="ECO:0000313" key="5">
    <source>
        <dbReference type="EMBL" id="MCF0061782.1"/>
    </source>
</evidence>
<dbReference type="Pfam" id="PF00144">
    <property type="entry name" value="Beta-lactamase"/>
    <property type="match status" value="1"/>
</dbReference>
<proteinExistence type="predicted"/>
<keyword evidence="2 3" id="KW-0472">Membrane</keyword>
<comment type="subcellular location">
    <subcellularLocation>
        <location evidence="1">Membrane</location>
    </subcellularLocation>
</comment>
<evidence type="ECO:0000256" key="3">
    <source>
        <dbReference type="SAM" id="Phobius"/>
    </source>
</evidence>
<comment type="caution">
    <text evidence="5">The sequence shown here is derived from an EMBL/GenBank/DDBJ whole genome shotgun (WGS) entry which is preliminary data.</text>
</comment>
<evidence type="ECO:0000256" key="1">
    <source>
        <dbReference type="ARBA" id="ARBA00004370"/>
    </source>
</evidence>
<dbReference type="InterPro" id="IPR001466">
    <property type="entry name" value="Beta-lactam-related"/>
</dbReference>
<dbReference type="PANTHER" id="PTHR46825">
    <property type="entry name" value="D-ALANYL-D-ALANINE-CARBOXYPEPTIDASE/ENDOPEPTIDASE AMPH"/>
    <property type="match status" value="1"/>
</dbReference>
<evidence type="ECO:0000313" key="6">
    <source>
        <dbReference type="Proteomes" id="UP001139000"/>
    </source>
</evidence>
<dbReference type="Gene3D" id="3.40.710.10">
    <property type="entry name" value="DD-peptidase/beta-lactamase superfamily"/>
    <property type="match status" value="1"/>
</dbReference>
<dbReference type="GO" id="GO:0016020">
    <property type="term" value="C:membrane"/>
    <property type="evidence" value="ECO:0007669"/>
    <property type="project" value="UniProtKB-SubCell"/>
</dbReference>
<protein>
    <submittedName>
        <fullName evidence="5">Beta-lactamase family protein</fullName>
    </submittedName>
</protein>
<keyword evidence="3" id="KW-1133">Transmembrane helix</keyword>
<dbReference type="RefSeq" id="WP_234602826.1">
    <property type="nucleotide sequence ID" value="NZ_CP094997.1"/>
</dbReference>
<evidence type="ECO:0000259" key="4">
    <source>
        <dbReference type="Pfam" id="PF00144"/>
    </source>
</evidence>
<dbReference type="PANTHER" id="PTHR46825:SF11">
    <property type="entry name" value="PENICILLIN-BINDING PROTEIN 4"/>
    <property type="match status" value="1"/>
</dbReference>
<dbReference type="InterPro" id="IPR012338">
    <property type="entry name" value="Beta-lactam/transpept-like"/>
</dbReference>
<gene>
    <name evidence="5" type="ORF">LXM26_09775</name>
</gene>
<name>A0A9X1TE81_9BACT</name>
<dbReference type="InterPro" id="IPR050491">
    <property type="entry name" value="AmpC-like"/>
</dbReference>
<reference evidence="5" key="1">
    <citation type="submission" date="2021-12" db="EMBL/GenBank/DDBJ databases">
        <title>Novel species in genus Dyadobacter.</title>
        <authorList>
            <person name="Ma C."/>
        </authorList>
    </citation>
    <scope>NUCLEOTIDE SEQUENCE</scope>
    <source>
        <strain evidence="5">LJ419</strain>
    </source>
</reference>
<sequence length="411" mass="46723">MKINGLKPMLKKVQPKVWWAALAVLVILVVSWGLVRKKKSGPEEIMVDGKMVSKLDPVPVKNPDAATAAKIAKIEDIFRRKKRAGFNGNVLIVQKGQVLYQNSFGFAHIKKKDTLNSHSRFQLASLSKPFTAIAVLKLVQEGRVSLDDSVQRFFPDFPYHGVKVDMLLSHRSGLPNYIYSFDDSVRHGKKYPDNLDIMDWYAKVVPTPTPYNRPGRSFNYCNTNYCVLAAIVEKVSGEPFGTYLFDQIFAPLGMTNSFLVTDTSSAAMQHRTDGHQFGRKLEKDYYDDVVGDKGLYSTTGDIYKFYNGLSQGLLLDKKLLDEAFKPRSFERAGIRNYGYGFRMHTKEDNTPRFIYHGGWWKGYNTMLWVCPEDEAVIIVLGNSYNRSTYDLKELLEVIHGPGKVEEIEKDI</sequence>
<keyword evidence="6" id="KW-1185">Reference proteome</keyword>
<evidence type="ECO:0000256" key="2">
    <source>
        <dbReference type="ARBA" id="ARBA00023136"/>
    </source>
</evidence>
<dbReference type="EMBL" id="JAJTTC010000001">
    <property type="protein sequence ID" value="MCF0061782.1"/>
    <property type="molecule type" value="Genomic_DNA"/>
</dbReference>
<organism evidence="5 6">
    <name type="scientific">Dyadobacter chenwenxiniae</name>
    <dbReference type="NCBI Taxonomy" id="2906456"/>
    <lineage>
        <taxon>Bacteria</taxon>
        <taxon>Pseudomonadati</taxon>
        <taxon>Bacteroidota</taxon>
        <taxon>Cytophagia</taxon>
        <taxon>Cytophagales</taxon>
        <taxon>Spirosomataceae</taxon>
        <taxon>Dyadobacter</taxon>
    </lineage>
</organism>
<dbReference type="Proteomes" id="UP001139000">
    <property type="component" value="Unassembled WGS sequence"/>
</dbReference>
<keyword evidence="3" id="KW-0812">Transmembrane</keyword>
<dbReference type="SUPFAM" id="SSF56601">
    <property type="entry name" value="beta-lactamase/transpeptidase-like"/>
    <property type="match status" value="1"/>
</dbReference>
<feature type="transmembrane region" description="Helical" evidence="3">
    <location>
        <begin position="17"/>
        <end position="35"/>
    </location>
</feature>
<feature type="domain" description="Beta-lactamase-related" evidence="4">
    <location>
        <begin position="89"/>
        <end position="386"/>
    </location>
</feature>